<dbReference type="CDD" id="cd00761">
    <property type="entry name" value="Glyco_tranf_GTA_type"/>
    <property type="match status" value="1"/>
</dbReference>
<accession>A0ABU2Y281</accession>
<evidence type="ECO:0000313" key="3">
    <source>
        <dbReference type="Proteomes" id="UP001252186"/>
    </source>
</evidence>
<dbReference type="EMBL" id="JAVRHV010000001">
    <property type="protein sequence ID" value="MDT0552271.1"/>
    <property type="molecule type" value="Genomic_DNA"/>
</dbReference>
<proteinExistence type="predicted"/>
<dbReference type="GO" id="GO:0016757">
    <property type="term" value="F:glycosyltransferase activity"/>
    <property type="evidence" value="ECO:0007669"/>
    <property type="project" value="UniProtKB-KW"/>
</dbReference>
<sequence>MLAIVIPFYNIDFFKETLDSLKNQTNQNFRVYIGNDGSMSDLSELISFYNEHIEIHYRNFPDNLGAVSLVSHWNRCMSLLSNEDWVCILGDDDMLSSTVVDEFYSQFELVKKKGVAVVRLRSQLIDDSGGAISEVYEHPTIESSIGSFEKVFYKQSRSSLSEYVFSRNVYERFGFFDFPLAWHSDDLAWLTFSNFGTIYTLSNCKAMIRLSSVNISGQSDNFRLKRKASVAFYRKLLGRYPFRFKHSFREELLKELVYLVDKTKNYTLKNSTLIIVHLLWMLKVKLALGFLKKAFKSNVL</sequence>
<dbReference type="Pfam" id="PF00535">
    <property type="entry name" value="Glycos_transf_2"/>
    <property type="match status" value="1"/>
</dbReference>
<dbReference type="PANTHER" id="PTHR22916">
    <property type="entry name" value="GLYCOSYLTRANSFERASE"/>
    <property type="match status" value="1"/>
</dbReference>
<dbReference type="EC" id="2.4.-.-" evidence="2"/>
<dbReference type="Proteomes" id="UP001252186">
    <property type="component" value="Unassembled WGS sequence"/>
</dbReference>
<dbReference type="SUPFAM" id="SSF53448">
    <property type="entry name" value="Nucleotide-diphospho-sugar transferases"/>
    <property type="match status" value="1"/>
</dbReference>
<reference evidence="2 3" key="1">
    <citation type="submission" date="2023-09" db="EMBL/GenBank/DDBJ databases">
        <authorList>
            <person name="Rey-Velasco X."/>
        </authorList>
    </citation>
    <scope>NUCLEOTIDE SEQUENCE [LARGE SCALE GENOMIC DNA]</scope>
    <source>
        <strain evidence="2 3">P050</strain>
    </source>
</reference>
<dbReference type="Gene3D" id="3.90.550.10">
    <property type="entry name" value="Spore Coat Polysaccharide Biosynthesis Protein SpsA, Chain A"/>
    <property type="match status" value="1"/>
</dbReference>
<keyword evidence="2" id="KW-0808">Transferase</keyword>
<gene>
    <name evidence="2" type="ORF">RM519_03330</name>
</gene>
<evidence type="ECO:0000313" key="2">
    <source>
        <dbReference type="EMBL" id="MDT0552271.1"/>
    </source>
</evidence>
<dbReference type="RefSeq" id="WP_311592122.1">
    <property type="nucleotide sequence ID" value="NZ_JAVRHV010000001.1"/>
</dbReference>
<evidence type="ECO:0000259" key="1">
    <source>
        <dbReference type="Pfam" id="PF00535"/>
    </source>
</evidence>
<dbReference type="InterPro" id="IPR001173">
    <property type="entry name" value="Glyco_trans_2-like"/>
</dbReference>
<name>A0ABU2Y281_9FLAO</name>
<feature type="domain" description="Glycosyltransferase 2-like" evidence="1">
    <location>
        <begin position="4"/>
        <end position="123"/>
    </location>
</feature>
<dbReference type="InterPro" id="IPR029044">
    <property type="entry name" value="Nucleotide-diphossugar_trans"/>
</dbReference>
<dbReference type="PANTHER" id="PTHR22916:SF3">
    <property type="entry name" value="UDP-GLCNAC:BETAGAL BETA-1,3-N-ACETYLGLUCOSAMINYLTRANSFERASE-LIKE PROTEIN 1"/>
    <property type="match status" value="1"/>
</dbReference>
<comment type="caution">
    <text evidence="2">The sequence shown here is derived from an EMBL/GenBank/DDBJ whole genome shotgun (WGS) entry which is preliminary data.</text>
</comment>
<protein>
    <submittedName>
        <fullName evidence="2">Glycosyltransferase family 2 protein</fullName>
        <ecNumber evidence="2">2.4.-.-</ecNumber>
    </submittedName>
</protein>
<organism evidence="2 3">
    <name type="scientific">Urechidicola vernalis</name>
    <dbReference type="NCBI Taxonomy" id="3075600"/>
    <lineage>
        <taxon>Bacteria</taxon>
        <taxon>Pseudomonadati</taxon>
        <taxon>Bacteroidota</taxon>
        <taxon>Flavobacteriia</taxon>
        <taxon>Flavobacteriales</taxon>
        <taxon>Flavobacteriaceae</taxon>
        <taxon>Urechidicola</taxon>
    </lineage>
</organism>
<keyword evidence="2" id="KW-0328">Glycosyltransferase</keyword>
<keyword evidence="3" id="KW-1185">Reference proteome</keyword>